<dbReference type="Proteomes" id="UP001499895">
    <property type="component" value="Unassembled WGS sequence"/>
</dbReference>
<accession>A0ABP3J5E3</accession>
<evidence type="ECO:0000313" key="1">
    <source>
        <dbReference type="EMBL" id="GAA0442671.1"/>
    </source>
</evidence>
<reference evidence="2" key="1">
    <citation type="journal article" date="2019" name="Int. J. Syst. Evol. Microbiol.">
        <title>The Global Catalogue of Microorganisms (GCM) 10K type strain sequencing project: providing services to taxonomists for standard genome sequencing and annotation.</title>
        <authorList>
            <consortium name="The Broad Institute Genomics Platform"/>
            <consortium name="The Broad Institute Genome Sequencing Center for Infectious Disease"/>
            <person name="Wu L."/>
            <person name="Ma J."/>
        </authorList>
    </citation>
    <scope>NUCLEOTIDE SEQUENCE [LARGE SCALE GENOMIC DNA]</scope>
    <source>
        <strain evidence="2">JCM 10649</strain>
    </source>
</reference>
<comment type="caution">
    <text evidence="1">The sequence shown here is derived from an EMBL/GenBank/DDBJ whole genome shotgun (WGS) entry which is preliminary data.</text>
</comment>
<keyword evidence="2" id="KW-1185">Reference proteome</keyword>
<evidence type="ECO:0008006" key="3">
    <source>
        <dbReference type="Google" id="ProtNLM"/>
    </source>
</evidence>
<evidence type="ECO:0000313" key="2">
    <source>
        <dbReference type="Proteomes" id="UP001499895"/>
    </source>
</evidence>
<organism evidence="1 2">
    <name type="scientific">Streptomyces stramineus</name>
    <dbReference type="NCBI Taxonomy" id="173861"/>
    <lineage>
        <taxon>Bacteria</taxon>
        <taxon>Bacillati</taxon>
        <taxon>Actinomycetota</taxon>
        <taxon>Actinomycetes</taxon>
        <taxon>Kitasatosporales</taxon>
        <taxon>Streptomycetaceae</taxon>
        <taxon>Streptomyces</taxon>
    </lineage>
</organism>
<gene>
    <name evidence="1" type="ORF">GCM10009544_01780</name>
</gene>
<name>A0ABP3J5E3_9ACTN</name>
<dbReference type="EMBL" id="BAAAHB010000001">
    <property type="protein sequence ID" value="GAA0442671.1"/>
    <property type="molecule type" value="Genomic_DNA"/>
</dbReference>
<sequence>MGDPLPFVTVPHRYRELTKAGWLSWLAARLLLVLLRESDLLPHSAQVDPGSLPLHIETC</sequence>
<proteinExistence type="predicted"/>
<protein>
    <recommendedName>
        <fullName evidence="3">Transposase</fullName>
    </recommendedName>
</protein>